<feature type="region of interest" description="Disordered" evidence="1">
    <location>
        <begin position="1"/>
        <end position="22"/>
    </location>
</feature>
<name>A0A655JPH0_MYCTX</name>
<protein>
    <submittedName>
        <fullName evidence="2">Uncharacterized protein</fullName>
    </submittedName>
</protein>
<organism evidence="2 3">
    <name type="scientific">Mycobacterium tuberculosis</name>
    <dbReference type="NCBI Taxonomy" id="1773"/>
    <lineage>
        <taxon>Bacteria</taxon>
        <taxon>Bacillati</taxon>
        <taxon>Actinomycetota</taxon>
        <taxon>Actinomycetes</taxon>
        <taxon>Mycobacteriales</taxon>
        <taxon>Mycobacteriaceae</taxon>
        <taxon>Mycobacterium</taxon>
        <taxon>Mycobacterium tuberculosis complex</taxon>
    </lineage>
</organism>
<dbReference type="AlphaFoldDB" id="A0A655JPH0"/>
<evidence type="ECO:0000313" key="2">
    <source>
        <dbReference type="EMBL" id="COX33468.1"/>
    </source>
</evidence>
<feature type="compositionally biased region" description="Low complexity" evidence="1">
    <location>
        <begin position="1"/>
        <end position="16"/>
    </location>
</feature>
<sequence length="96" mass="9957">MLAKVASSTTAAACSTPRSGKPVAVAAVTNRSAVSGWAISPHSTTTSDPIARTSSMVSNAFWLGCERELSTMRPAPALAIFSARNKPSPPRPPVMM</sequence>
<dbReference type="Proteomes" id="UP000048600">
    <property type="component" value="Unassembled WGS sequence"/>
</dbReference>
<gene>
    <name evidence="2" type="ORF">ERS007741_04212</name>
</gene>
<reference evidence="2 3" key="1">
    <citation type="submission" date="2015-03" db="EMBL/GenBank/DDBJ databases">
        <authorList>
            <consortium name="Pathogen Informatics"/>
        </authorList>
    </citation>
    <scope>NUCLEOTIDE SEQUENCE [LARGE SCALE GENOMIC DNA]</scope>
    <source>
        <strain evidence="2 3">P00601463</strain>
    </source>
</reference>
<evidence type="ECO:0000313" key="3">
    <source>
        <dbReference type="Proteomes" id="UP000048600"/>
    </source>
</evidence>
<dbReference type="EMBL" id="CHKL01000811">
    <property type="protein sequence ID" value="COX33468.1"/>
    <property type="molecule type" value="Genomic_DNA"/>
</dbReference>
<proteinExistence type="predicted"/>
<accession>A0A655JPH0</accession>
<evidence type="ECO:0000256" key="1">
    <source>
        <dbReference type="SAM" id="MobiDB-lite"/>
    </source>
</evidence>